<dbReference type="Proteomes" id="UP001336314">
    <property type="component" value="Unassembled WGS sequence"/>
</dbReference>
<name>A0ABU7JA05_9GAMM</name>
<comment type="caution">
    <text evidence="2">The sequence shown here is derived from an EMBL/GenBank/DDBJ whole genome shotgun (WGS) entry which is preliminary data.</text>
</comment>
<protein>
    <recommendedName>
        <fullName evidence="1">GIY-YIG domain-containing protein</fullName>
    </recommendedName>
</protein>
<dbReference type="PROSITE" id="PS50164">
    <property type="entry name" value="GIY_YIG"/>
    <property type="match status" value="1"/>
</dbReference>
<feature type="domain" description="GIY-YIG" evidence="1">
    <location>
        <begin position="43"/>
        <end position="142"/>
    </location>
</feature>
<gene>
    <name evidence="2" type="ORF">QWY20_17065</name>
</gene>
<dbReference type="EMBL" id="JAUHLI010000023">
    <property type="protein sequence ID" value="MEE2003167.1"/>
    <property type="molecule type" value="Genomic_DNA"/>
</dbReference>
<evidence type="ECO:0000313" key="3">
    <source>
        <dbReference type="Proteomes" id="UP001336314"/>
    </source>
</evidence>
<sequence>MISDKELRQKDFVRTHQVECSGEYCEFKDLLNKSAIRERRLNEASCVYMWVEQKKDDHFDILYVGKAGKGVVQRLIQHRSGFKSSGTGRKNNVELQNRIHQNKEIFVYSRVASMVTFFEQKVSAYSAEEEALIAKYLPPLNRARVERRPDSGQVEVVGLEDVYHGEEIIEFIESLSEEDKILFKRLLTWALELEATAELDQKVVRGYTNQPNSLNGSPIYLFAKLGKKGNAKAHSWQVRISLSKLAVILPLKYLNPSLDKSLVDIKEQSNSFSPLDIKDFIESPSKYYSPHG</sequence>
<dbReference type="RefSeq" id="WP_330130217.1">
    <property type="nucleotide sequence ID" value="NZ_JAUHLI010000023.1"/>
</dbReference>
<evidence type="ECO:0000259" key="1">
    <source>
        <dbReference type="PROSITE" id="PS50164"/>
    </source>
</evidence>
<organism evidence="2 3">
    <name type="scientific">Alkalimonas cellulosilytica</name>
    <dbReference type="NCBI Taxonomy" id="3058395"/>
    <lineage>
        <taxon>Bacteria</taxon>
        <taxon>Pseudomonadati</taxon>
        <taxon>Pseudomonadota</taxon>
        <taxon>Gammaproteobacteria</taxon>
        <taxon>Alkalimonas</taxon>
    </lineage>
</organism>
<keyword evidence="3" id="KW-1185">Reference proteome</keyword>
<accession>A0ABU7JA05</accession>
<dbReference type="InterPro" id="IPR000305">
    <property type="entry name" value="GIY-YIG_endonuc"/>
</dbReference>
<evidence type="ECO:0000313" key="2">
    <source>
        <dbReference type="EMBL" id="MEE2003167.1"/>
    </source>
</evidence>
<reference evidence="2 3" key="1">
    <citation type="submission" date="2023-07" db="EMBL/GenBank/DDBJ databases">
        <title>Alkalimonas sp., MEB108 novel, alkaliphilic bacterium isolated from Lonar Lake, India.</title>
        <authorList>
            <person name="Joshi A."/>
            <person name="Thite S."/>
        </authorList>
    </citation>
    <scope>NUCLEOTIDE SEQUENCE [LARGE SCALE GENOMIC DNA]</scope>
    <source>
        <strain evidence="2 3">MEB108</strain>
    </source>
</reference>
<proteinExistence type="predicted"/>